<dbReference type="GO" id="GO:0003735">
    <property type="term" value="F:structural constituent of ribosome"/>
    <property type="evidence" value="ECO:0007669"/>
    <property type="project" value="InterPro"/>
</dbReference>
<proteinExistence type="inferred from homology"/>
<accession>A0A5C1H9B3</accession>
<sequence length="125" mass="15338">MNYINLLIKIKNSYLNKKFYIYFKYNNFYYKLLTILKFYGYIKDFYILNIKYKKFLFINLKNSLKKIIFLKFFKYNHKLYFLDLSQINILNKYYGLYLISTSKGIISVQLANKLKLGGNLICYIW</sequence>
<protein>
    <submittedName>
        <fullName evidence="4">30S ribosomal protein S8</fullName>
    </submittedName>
</protein>
<dbReference type="InterPro" id="IPR000630">
    <property type="entry name" value="Ribosomal_uS8"/>
</dbReference>
<dbReference type="Pfam" id="PF00410">
    <property type="entry name" value="Ribosomal_S8"/>
    <property type="match status" value="1"/>
</dbReference>
<evidence type="ECO:0000256" key="1">
    <source>
        <dbReference type="ARBA" id="ARBA00006471"/>
    </source>
</evidence>
<evidence type="ECO:0000256" key="2">
    <source>
        <dbReference type="ARBA" id="ARBA00022980"/>
    </source>
</evidence>
<dbReference type="Gene3D" id="3.30.1370.30">
    <property type="match status" value="1"/>
</dbReference>
<dbReference type="InterPro" id="IPR035987">
    <property type="entry name" value="Ribosomal_uS8_sf"/>
</dbReference>
<dbReference type="EMBL" id="MK573201">
    <property type="protein sequence ID" value="QEM01628.1"/>
    <property type="molecule type" value="Genomic_DNA"/>
</dbReference>
<dbReference type="Gene3D" id="3.30.1490.10">
    <property type="match status" value="1"/>
</dbReference>
<dbReference type="GO" id="GO:0006412">
    <property type="term" value="P:translation"/>
    <property type="evidence" value="ECO:0007669"/>
    <property type="project" value="InterPro"/>
</dbReference>
<dbReference type="AlphaFoldDB" id="A0A5C1H9B3"/>
<comment type="similarity">
    <text evidence="1">Belongs to the universal ribosomal protein uS8 family.</text>
</comment>
<gene>
    <name evidence="4" type="primary">rps8</name>
</gene>
<keyword evidence="2 4" id="KW-0689">Ribosomal protein</keyword>
<name>A0A5C1H9B3_9APIC</name>
<evidence type="ECO:0000313" key="4">
    <source>
        <dbReference type="EMBL" id="QEM01628.1"/>
    </source>
</evidence>
<reference evidence="4" key="1">
    <citation type="journal article" date="2019" name="Genome Biol. Evol.">
        <title>Nephromyces represents a diverse and novel lineage of the Apicomplexa that has retained apicoplasts.</title>
        <authorList>
            <person name="Munoz-Gomez S.A."/>
            <person name="Durnin K."/>
            <person name="Eme L."/>
            <person name="Paight C."/>
            <person name="Lane C.E."/>
            <person name="Saffo M.B."/>
            <person name="Slamovits C.H."/>
        </authorList>
    </citation>
    <scope>NUCLEOTIDE SEQUENCE</scope>
    <source>
        <strain evidence="4">448</strain>
    </source>
</reference>
<dbReference type="SUPFAM" id="SSF56047">
    <property type="entry name" value="Ribosomal protein S8"/>
    <property type="match status" value="1"/>
</dbReference>
<dbReference type="GO" id="GO:1990904">
    <property type="term" value="C:ribonucleoprotein complex"/>
    <property type="evidence" value="ECO:0007669"/>
    <property type="project" value="UniProtKB-KW"/>
</dbReference>
<keyword evidence="3" id="KW-0687">Ribonucleoprotein</keyword>
<organism evidence="4">
    <name type="scientific">Nephromyces sp. ex Molgula occidentalis</name>
    <dbReference type="NCBI Taxonomy" id="2544991"/>
    <lineage>
        <taxon>Eukaryota</taxon>
        <taxon>Sar</taxon>
        <taxon>Alveolata</taxon>
        <taxon>Apicomplexa</taxon>
        <taxon>Aconoidasida</taxon>
        <taxon>Nephromycida</taxon>
        <taxon>Nephromyces</taxon>
    </lineage>
</organism>
<dbReference type="GO" id="GO:0005840">
    <property type="term" value="C:ribosome"/>
    <property type="evidence" value="ECO:0007669"/>
    <property type="project" value="UniProtKB-KW"/>
</dbReference>
<evidence type="ECO:0000256" key="3">
    <source>
        <dbReference type="ARBA" id="ARBA00023274"/>
    </source>
</evidence>